<evidence type="ECO:0008006" key="4">
    <source>
        <dbReference type="Google" id="ProtNLM"/>
    </source>
</evidence>
<organism evidence="2 3">
    <name type="scientific">Phytophthora nicotianae P1569</name>
    <dbReference type="NCBI Taxonomy" id="1317065"/>
    <lineage>
        <taxon>Eukaryota</taxon>
        <taxon>Sar</taxon>
        <taxon>Stramenopiles</taxon>
        <taxon>Oomycota</taxon>
        <taxon>Peronosporomycetes</taxon>
        <taxon>Peronosporales</taxon>
        <taxon>Peronosporaceae</taxon>
        <taxon>Phytophthora</taxon>
    </lineage>
</organism>
<sequence length="304" mass="35635">VIETHARQHRFPRVLNTEKSTDRTPKWKDSEQHREFCDAFLDLVRARTEPEYKDRRAYLHRLSHEEPTYIDTVWLDIWKRRIVRCWTNDVVHFGLQATSRGYHASLKKWLGSSRSDILTMLNLMRHWWNQSIHQHKAIISDSQIKMQNRLRPKLFAGVVRKIHVHALKCCLSQLQTISRCLCSGVYSKTTGLPCFHKLLEIEEANGTLTPQDFHAHWWITYQDATRAPAPIILEPETIASRRQERRRSKKARKQRAGVNGTRRDPNHFELSQTTNVVLPTMAAALQTASTPKHRLPQMRFNAIN</sequence>
<dbReference type="OrthoDB" id="127374at2759"/>
<feature type="compositionally biased region" description="Basic residues" evidence="1">
    <location>
        <begin position="243"/>
        <end position="255"/>
    </location>
</feature>
<dbReference type="AlphaFoldDB" id="V9FUL3"/>
<feature type="region of interest" description="Disordered" evidence="1">
    <location>
        <begin position="240"/>
        <end position="267"/>
    </location>
</feature>
<protein>
    <recommendedName>
        <fullName evidence="4">SWIM-type domain-containing protein</fullName>
    </recommendedName>
</protein>
<proteinExistence type="predicted"/>
<comment type="caution">
    <text evidence="2">The sequence shown here is derived from an EMBL/GenBank/DDBJ whole genome shotgun (WGS) entry which is preliminary data.</text>
</comment>
<dbReference type="Proteomes" id="UP000018721">
    <property type="component" value="Unassembled WGS sequence"/>
</dbReference>
<feature type="non-terminal residue" evidence="2">
    <location>
        <position position="1"/>
    </location>
</feature>
<name>V9FUL3_PHYNI</name>
<reference evidence="2 3" key="1">
    <citation type="submission" date="2013-11" db="EMBL/GenBank/DDBJ databases">
        <title>The Genome Sequence of Phytophthora parasitica P1569.</title>
        <authorList>
            <consortium name="The Broad Institute Genomics Platform"/>
            <person name="Russ C."/>
            <person name="Tyler B."/>
            <person name="Panabieres F."/>
            <person name="Shan W."/>
            <person name="Tripathy S."/>
            <person name="Grunwald N."/>
            <person name="Machado M."/>
            <person name="Johnson C.S."/>
            <person name="Arredondo F."/>
            <person name="Hong C."/>
            <person name="Coffey M."/>
            <person name="Young S.K."/>
            <person name="Zeng Q."/>
            <person name="Gargeya S."/>
            <person name="Fitzgerald M."/>
            <person name="Abouelleil A."/>
            <person name="Alvarado L."/>
            <person name="Chapman S.B."/>
            <person name="Gainer-Dewar J."/>
            <person name="Goldberg J."/>
            <person name="Griggs A."/>
            <person name="Gujja S."/>
            <person name="Hansen M."/>
            <person name="Howarth C."/>
            <person name="Imamovic A."/>
            <person name="Ireland A."/>
            <person name="Larimer J."/>
            <person name="McCowan C."/>
            <person name="Murphy C."/>
            <person name="Pearson M."/>
            <person name="Poon T.W."/>
            <person name="Priest M."/>
            <person name="Roberts A."/>
            <person name="Saif S."/>
            <person name="Shea T."/>
            <person name="Sykes S."/>
            <person name="Wortman J."/>
            <person name="Nusbaum C."/>
            <person name="Birren B."/>
        </authorList>
    </citation>
    <scope>NUCLEOTIDE SEQUENCE [LARGE SCALE GENOMIC DNA]</scope>
    <source>
        <strain evidence="2 3">P1569</strain>
    </source>
</reference>
<dbReference type="eggNOG" id="ENOG502SSDV">
    <property type="taxonomic scope" value="Eukaryota"/>
</dbReference>
<dbReference type="HOGENOM" id="CLU_917015_0_0_1"/>
<evidence type="ECO:0000313" key="3">
    <source>
        <dbReference type="Proteomes" id="UP000018721"/>
    </source>
</evidence>
<accession>V9FUL3</accession>
<keyword evidence="3" id="KW-1185">Reference proteome</keyword>
<evidence type="ECO:0000256" key="1">
    <source>
        <dbReference type="SAM" id="MobiDB-lite"/>
    </source>
</evidence>
<gene>
    <name evidence="2" type="ORF">F443_02137</name>
</gene>
<evidence type="ECO:0000313" key="2">
    <source>
        <dbReference type="EMBL" id="ETI55174.1"/>
    </source>
</evidence>
<dbReference type="EMBL" id="ANIZ01000353">
    <property type="protein sequence ID" value="ETI55174.1"/>
    <property type="molecule type" value="Genomic_DNA"/>
</dbReference>